<feature type="region of interest" description="Disordered" evidence="1">
    <location>
        <begin position="16"/>
        <end position="132"/>
    </location>
</feature>
<gene>
    <name evidence="2" type="ORF">LTR25_000608</name>
</gene>
<proteinExistence type="predicted"/>
<dbReference type="Proteomes" id="UP001345827">
    <property type="component" value="Unassembled WGS sequence"/>
</dbReference>
<sequence length="243" mass="27157">MSDTIPAEPLFTPLKASLADQATRHRSRTFSRRYDIFTRPPTPPDSPLRWKFTPKELANLRHVPSPPGIERPEGDENDIGSSPPPSKPNKPKMPLKPPSGDAFPPTAAIHDTSSSPEAATTKGNENDFMERDMSGSYLSQPQCLNNLHENADRAFSSSEPYYHRHVTIYKRVFKHGEPVETMTQTCELSGLDPSERLVEECEEQPDETEQILEAANQDVNVEKGGNTETTLDHEDEEFAGLFV</sequence>
<feature type="compositionally biased region" description="Polar residues" evidence="1">
    <location>
        <begin position="111"/>
        <end position="123"/>
    </location>
</feature>
<evidence type="ECO:0000256" key="1">
    <source>
        <dbReference type="SAM" id="MobiDB-lite"/>
    </source>
</evidence>
<keyword evidence="3" id="KW-1185">Reference proteome</keyword>
<protein>
    <submittedName>
        <fullName evidence="2">Uncharacterized protein</fullName>
    </submittedName>
</protein>
<evidence type="ECO:0000313" key="2">
    <source>
        <dbReference type="EMBL" id="KAK5545601.1"/>
    </source>
</evidence>
<evidence type="ECO:0000313" key="3">
    <source>
        <dbReference type="Proteomes" id="UP001345827"/>
    </source>
</evidence>
<organism evidence="2 3">
    <name type="scientific">Vermiconidia calcicola</name>
    <dbReference type="NCBI Taxonomy" id="1690605"/>
    <lineage>
        <taxon>Eukaryota</taxon>
        <taxon>Fungi</taxon>
        <taxon>Dikarya</taxon>
        <taxon>Ascomycota</taxon>
        <taxon>Pezizomycotina</taxon>
        <taxon>Dothideomycetes</taxon>
        <taxon>Dothideomycetidae</taxon>
        <taxon>Mycosphaerellales</taxon>
        <taxon>Extremaceae</taxon>
        <taxon>Vermiconidia</taxon>
    </lineage>
</organism>
<name>A0AAV9QKA6_9PEZI</name>
<dbReference type="AlphaFoldDB" id="A0AAV9QKA6"/>
<comment type="caution">
    <text evidence="2">The sequence shown here is derived from an EMBL/GenBank/DDBJ whole genome shotgun (WGS) entry which is preliminary data.</text>
</comment>
<reference evidence="2 3" key="1">
    <citation type="submission" date="2023-06" db="EMBL/GenBank/DDBJ databases">
        <title>Black Yeasts Isolated from many extreme environments.</title>
        <authorList>
            <person name="Coleine C."/>
            <person name="Stajich J.E."/>
            <person name="Selbmann L."/>
        </authorList>
    </citation>
    <scope>NUCLEOTIDE SEQUENCE [LARGE SCALE GENOMIC DNA]</scope>
    <source>
        <strain evidence="2 3">CCFEE 5887</strain>
    </source>
</reference>
<dbReference type="EMBL" id="JAXLQG010000001">
    <property type="protein sequence ID" value="KAK5545601.1"/>
    <property type="molecule type" value="Genomic_DNA"/>
</dbReference>
<accession>A0AAV9QKA6</accession>